<reference evidence="1" key="1">
    <citation type="journal article" date="2014" name="Front. Microbiol.">
        <title>High frequency of phylogenetically diverse reductive dehalogenase-homologous genes in deep subseafloor sedimentary metagenomes.</title>
        <authorList>
            <person name="Kawai M."/>
            <person name="Futagami T."/>
            <person name="Toyoda A."/>
            <person name="Takaki Y."/>
            <person name="Nishi S."/>
            <person name="Hori S."/>
            <person name="Arai W."/>
            <person name="Tsubouchi T."/>
            <person name="Morono Y."/>
            <person name="Uchiyama I."/>
            <person name="Ito T."/>
            <person name="Fujiyama A."/>
            <person name="Inagaki F."/>
            <person name="Takami H."/>
        </authorList>
    </citation>
    <scope>NUCLEOTIDE SEQUENCE</scope>
    <source>
        <strain evidence="1">Expedition CK06-06</strain>
    </source>
</reference>
<name>X1G5F1_9ZZZZ</name>
<gene>
    <name evidence="1" type="ORF">S03H2_24260</name>
</gene>
<evidence type="ECO:0008006" key="2">
    <source>
        <dbReference type="Google" id="ProtNLM"/>
    </source>
</evidence>
<sequence>ELLTLCQIGPENFINFVKENIQKDDPEKILQNVTKISSNQIQNKSPRNIENILRKTKEQIGDIETNKRLKHLLVYLLIKEGCRVKDVANSLHITSPSVLKICEKVDRSLISDRIYQLWLNHIKINLFL</sequence>
<protein>
    <recommendedName>
        <fullName evidence="2">Chromosomal replication initiator DnaA C-terminal domain-containing protein</fullName>
    </recommendedName>
</protein>
<organism evidence="1">
    <name type="scientific">marine sediment metagenome</name>
    <dbReference type="NCBI Taxonomy" id="412755"/>
    <lineage>
        <taxon>unclassified sequences</taxon>
        <taxon>metagenomes</taxon>
        <taxon>ecological metagenomes</taxon>
    </lineage>
</organism>
<proteinExistence type="predicted"/>
<dbReference type="AlphaFoldDB" id="X1G5F1"/>
<evidence type="ECO:0000313" key="1">
    <source>
        <dbReference type="EMBL" id="GAH36794.1"/>
    </source>
</evidence>
<dbReference type="EMBL" id="BARU01013435">
    <property type="protein sequence ID" value="GAH36794.1"/>
    <property type="molecule type" value="Genomic_DNA"/>
</dbReference>
<feature type="non-terminal residue" evidence="1">
    <location>
        <position position="1"/>
    </location>
</feature>
<comment type="caution">
    <text evidence="1">The sequence shown here is derived from an EMBL/GenBank/DDBJ whole genome shotgun (WGS) entry which is preliminary data.</text>
</comment>
<accession>X1G5F1</accession>